<proteinExistence type="predicted"/>
<comment type="caution">
    <text evidence="1">The sequence shown here is derived from an EMBL/GenBank/DDBJ whole genome shotgun (WGS) entry which is preliminary data.</text>
</comment>
<dbReference type="EMBL" id="JAMYJR010000073">
    <property type="protein sequence ID" value="MCO8277974.1"/>
    <property type="molecule type" value="Genomic_DNA"/>
</dbReference>
<sequence length="113" mass="12562">MSGVPISANSDRIAAVARLRKEHSEAAFPKRLTYDDVAGVEMVMLDADIMGCVTGWQDSDGNLEDWRWNILAAREHDLERVLPKLSGQEAAYYQELLDMAVLILGSPDDRSRG</sequence>
<gene>
    <name evidence="1" type="ORF">M1L60_46120</name>
</gene>
<dbReference type="RefSeq" id="WP_253243976.1">
    <property type="nucleotide sequence ID" value="NZ_JAMYJR010000073.1"/>
</dbReference>
<protein>
    <submittedName>
        <fullName evidence="1">Uncharacterized protein</fullName>
    </submittedName>
</protein>
<reference evidence="1 2" key="1">
    <citation type="submission" date="2022-06" db="EMBL/GenBank/DDBJ databases">
        <title>New Species of the Genus Actinoplanes, ActinopZanes ferrugineus.</title>
        <authorList>
            <person name="Ding P."/>
        </authorList>
    </citation>
    <scope>NUCLEOTIDE SEQUENCE [LARGE SCALE GENOMIC DNA]</scope>
    <source>
        <strain evidence="1 2">TRM88003</strain>
    </source>
</reference>
<accession>A0ABT1E4B0</accession>
<evidence type="ECO:0000313" key="1">
    <source>
        <dbReference type="EMBL" id="MCO8277974.1"/>
    </source>
</evidence>
<evidence type="ECO:0000313" key="2">
    <source>
        <dbReference type="Proteomes" id="UP001523369"/>
    </source>
</evidence>
<keyword evidence="2" id="KW-1185">Reference proteome</keyword>
<organism evidence="1 2">
    <name type="scientific">Paractinoplanes aksuensis</name>
    <dbReference type="NCBI Taxonomy" id="2939490"/>
    <lineage>
        <taxon>Bacteria</taxon>
        <taxon>Bacillati</taxon>
        <taxon>Actinomycetota</taxon>
        <taxon>Actinomycetes</taxon>
        <taxon>Micromonosporales</taxon>
        <taxon>Micromonosporaceae</taxon>
        <taxon>Paractinoplanes</taxon>
    </lineage>
</organism>
<dbReference type="Proteomes" id="UP001523369">
    <property type="component" value="Unassembled WGS sequence"/>
</dbReference>
<name>A0ABT1E4B0_9ACTN</name>